<keyword evidence="3" id="KW-1003">Cell membrane</keyword>
<feature type="transmembrane region" description="Helical" evidence="11">
    <location>
        <begin position="171"/>
        <end position="191"/>
    </location>
</feature>
<evidence type="ECO:0000256" key="10">
    <source>
        <dbReference type="ARBA" id="ARBA00035686"/>
    </source>
</evidence>
<gene>
    <name evidence="12" type="ORF">GH885_17875</name>
</gene>
<keyword evidence="13" id="KW-1185">Reference proteome</keyword>
<evidence type="ECO:0000256" key="9">
    <source>
        <dbReference type="ARBA" id="ARBA00035611"/>
    </source>
</evidence>
<organism evidence="12 13">
    <name type="scientific">Gracilibacillus thailandensis</name>
    <dbReference type="NCBI Taxonomy" id="563735"/>
    <lineage>
        <taxon>Bacteria</taxon>
        <taxon>Bacillati</taxon>
        <taxon>Bacillota</taxon>
        <taxon>Bacilli</taxon>
        <taxon>Bacillales</taxon>
        <taxon>Bacillaceae</taxon>
        <taxon>Gracilibacillus</taxon>
    </lineage>
</organism>
<evidence type="ECO:0000256" key="4">
    <source>
        <dbReference type="ARBA" id="ARBA00022519"/>
    </source>
</evidence>
<feature type="transmembrane region" description="Helical" evidence="11">
    <location>
        <begin position="118"/>
        <end position="142"/>
    </location>
</feature>
<keyword evidence="5" id="KW-0762">Sugar transport</keyword>
<feature type="transmembrane region" description="Helical" evidence="11">
    <location>
        <begin position="320"/>
        <end position="346"/>
    </location>
</feature>
<dbReference type="GO" id="GO:0005886">
    <property type="term" value="C:plasma membrane"/>
    <property type="evidence" value="ECO:0007669"/>
    <property type="project" value="UniProtKB-SubCell"/>
</dbReference>
<feature type="transmembrane region" description="Helical" evidence="11">
    <location>
        <begin position="12"/>
        <end position="31"/>
    </location>
</feature>
<evidence type="ECO:0000256" key="11">
    <source>
        <dbReference type="SAM" id="Phobius"/>
    </source>
</evidence>
<feature type="transmembrane region" description="Helical" evidence="11">
    <location>
        <begin position="70"/>
        <end position="88"/>
    </location>
</feature>
<dbReference type="NCBIfam" id="NF040906">
    <property type="entry name" value="GguB"/>
    <property type="match status" value="1"/>
</dbReference>
<evidence type="ECO:0000256" key="7">
    <source>
        <dbReference type="ARBA" id="ARBA00022989"/>
    </source>
</evidence>
<keyword evidence="8 11" id="KW-0472">Membrane</keyword>
<evidence type="ECO:0000256" key="5">
    <source>
        <dbReference type="ARBA" id="ARBA00022597"/>
    </source>
</evidence>
<feature type="transmembrane region" description="Helical" evidence="11">
    <location>
        <begin position="43"/>
        <end position="63"/>
    </location>
</feature>
<evidence type="ECO:0000256" key="8">
    <source>
        <dbReference type="ARBA" id="ARBA00023136"/>
    </source>
</evidence>
<comment type="caution">
    <text evidence="12">The sequence shown here is derived from an EMBL/GenBank/DDBJ whole genome shotgun (WGS) entry which is preliminary data.</text>
</comment>
<feature type="transmembrane region" description="Helical" evidence="11">
    <location>
        <begin position="281"/>
        <end position="300"/>
    </location>
</feature>
<feature type="transmembrane region" description="Helical" evidence="11">
    <location>
        <begin position="203"/>
        <end position="226"/>
    </location>
</feature>
<keyword evidence="2" id="KW-0813">Transport</keyword>
<reference evidence="12 13" key="1">
    <citation type="submission" date="2019-10" db="EMBL/GenBank/DDBJ databases">
        <title>Gracilibacillus salitolerans sp. nov., a moderate halophile isolated from a saline soil in northwest China.</title>
        <authorList>
            <person name="Gan L."/>
        </authorList>
    </citation>
    <scope>NUCLEOTIDE SEQUENCE [LARGE SCALE GENOMIC DNA]</scope>
    <source>
        <strain evidence="12 13">TP2-8</strain>
    </source>
</reference>
<dbReference type="PANTHER" id="PTHR32196:SF32">
    <property type="entry name" value="XYLOSE TRANSPORT SYSTEM PERMEASE PROTEIN XYLH"/>
    <property type="match status" value="1"/>
</dbReference>
<dbReference type="AlphaFoldDB" id="A0A6N7R4R2"/>
<dbReference type="Proteomes" id="UP000435187">
    <property type="component" value="Unassembled WGS sequence"/>
</dbReference>
<sequence>MQTLINLFKNNLREYGMIIALVLITGLFWFLTDGVNFTPLNLTNLILQNGFILVLAVGMVLVIITGNIDLSVGSVVAFIGAIAGVLIINMNVPVWLAVIIAIIAGALIGVWQGFWISYVGIPSFIVTLAGMLVFRGLTLWLLDGQSLAPFPDSFQSISSGFIPDLFGGANLHIFTIVLSVILSLVLVYLEFNKRRTQLQYNFEVAPLWTTIVKLALLLLAINWFAYQLAQNKGIPTVLVIVIVLIVLYTFIMKNTVMGRHIYATGGNKKAADLSGIKTKRVVFWVFVNNGVLAALAGLMFAARLNSATPAAGNMLELDAIAAVFIGGASMAGGVGTVIGAIVGGLVMGVMNNGMSLIGIGIDWQQFIKGLVLLIAVGFDVYNKNKS</sequence>
<keyword evidence="6 11" id="KW-0812">Transmembrane</keyword>
<name>A0A6N7R4R2_9BACI</name>
<evidence type="ECO:0000256" key="6">
    <source>
        <dbReference type="ARBA" id="ARBA00022692"/>
    </source>
</evidence>
<evidence type="ECO:0000313" key="13">
    <source>
        <dbReference type="Proteomes" id="UP000435187"/>
    </source>
</evidence>
<dbReference type="PANTHER" id="PTHR32196">
    <property type="entry name" value="ABC TRANSPORTER PERMEASE PROTEIN YPHD-RELATED-RELATED"/>
    <property type="match status" value="1"/>
</dbReference>
<dbReference type="CDD" id="cd06579">
    <property type="entry name" value="TM_PBP1_transp_AraH_like"/>
    <property type="match status" value="1"/>
</dbReference>
<evidence type="ECO:0000256" key="3">
    <source>
        <dbReference type="ARBA" id="ARBA00022475"/>
    </source>
</evidence>
<evidence type="ECO:0000256" key="2">
    <source>
        <dbReference type="ARBA" id="ARBA00022448"/>
    </source>
</evidence>
<dbReference type="RefSeq" id="WP_153836685.1">
    <property type="nucleotide sequence ID" value="NZ_JBHUMW010000006.1"/>
</dbReference>
<protein>
    <recommendedName>
        <fullName evidence="10">Xylose transport system permease protein XylH</fullName>
    </recommendedName>
</protein>
<comment type="function">
    <text evidence="9">Part of the binding-protein-dependent transport system for D-xylose. Probably responsible for the translocation of the substrate across the membrane.</text>
</comment>
<keyword evidence="4" id="KW-0997">Cell inner membrane</keyword>
<accession>A0A6N7R4R2</accession>
<evidence type="ECO:0000313" key="12">
    <source>
        <dbReference type="EMBL" id="MRI68178.1"/>
    </source>
</evidence>
<evidence type="ECO:0000256" key="1">
    <source>
        <dbReference type="ARBA" id="ARBA00004651"/>
    </source>
</evidence>
<dbReference type="EMBL" id="WJEE01000053">
    <property type="protein sequence ID" value="MRI68178.1"/>
    <property type="molecule type" value="Genomic_DNA"/>
</dbReference>
<dbReference type="GO" id="GO:0022857">
    <property type="term" value="F:transmembrane transporter activity"/>
    <property type="evidence" value="ECO:0007669"/>
    <property type="project" value="InterPro"/>
</dbReference>
<dbReference type="InterPro" id="IPR001851">
    <property type="entry name" value="ABC_transp_permease"/>
</dbReference>
<dbReference type="Pfam" id="PF02653">
    <property type="entry name" value="BPD_transp_2"/>
    <property type="match status" value="1"/>
</dbReference>
<feature type="transmembrane region" description="Helical" evidence="11">
    <location>
        <begin position="232"/>
        <end position="251"/>
    </location>
</feature>
<keyword evidence="7 11" id="KW-1133">Transmembrane helix</keyword>
<comment type="subcellular location">
    <subcellularLocation>
        <location evidence="1">Cell membrane</location>
        <topology evidence="1">Multi-pass membrane protein</topology>
    </subcellularLocation>
</comment>
<proteinExistence type="predicted"/>
<feature type="transmembrane region" description="Helical" evidence="11">
    <location>
        <begin position="94"/>
        <end position="111"/>
    </location>
</feature>